<evidence type="ECO:0000313" key="2">
    <source>
        <dbReference type="Proteomes" id="UP000321353"/>
    </source>
</evidence>
<proteinExistence type="predicted"/>
<protein>
    <submittedName>
        <fullName evidence="1">Uncharacterized protein</fullName>
    </submittedName>
</protein>
<accession>A0A5B9MJI3</accession>
<organism evidence="1 2">
    <name type="scientific">Stieleria maiorica</name>
    <dbReference type="NCBI Taxonomy" id="2795974"/>
    <lineage>
        <taxon>Bacteria</taxon>
        <taxon>Pseudomonadati</taxon>
        <taxon>Planctomycetota</taxon>
        <taxon>Planctomycetia</taxon>
        <taxon>Pirellulales</taxon>
        <taxon>Pirellulaceae</taxon>
        <taxon>Stieleria</taxon>
    </lineage>
</organism>
<dbReference type="RefSeq" id="WP_147870455.1">
    <property type="nucleotide sequence ID" value="NZ_CP036264.1"/>
</dbReference>
<dbReference type="KEGG" id="smam:Mal15_54450"/>
<name>A0A5B9MJI3_9BACT</name>
<sequence length="419" mass="46626">MLRRPLFSRCAVIFFAWIAISSLHTHHCEAASNQPPAGIQFDGLVSAEELDSLVDQPVAIKLRSGRLIAKVVLDSLQFDRKQNGLKFLKYRSETGRTSTIKVEDIYMFWVGRQRFHLRYFPPTQQLFVINAAAADEQAESRLAAQGKQIRQRADDQEQTEATAEHLAFLQQAATTLKDVGQFHVEETDSTLLFTDYPPAATGGIRLFVDKLNAQLNQMFGLPQSDSIWRGKAILAVFSTQARFAAFEEQVMNNPNHGGRAGVRGGDKRFLQTAIAKKLDNNVARGLSWGYSLGFAGRLHSNANLVPWMNMGIANAVQFAIVPDRRRQSSQRSSVTRQLKNSGSMLGLMSATRLDQERWPMAGQLVQFLVQSDPIAFSQMFRDVKLGVPMEEALQQNFGLTDEALAARFGQSLGVPGLKP</sequence>
<dbReference type="AlphaFoldDB" id="A0A5B9MJI3"/>
<evidence type="ECO:0000313" key="1">
    <source>
        <dbReference type="EMBL" id="QEG01369.1"/>
    </source>
</evidence>
<keyword evidence="2" id="KW-1185">Reference proteome</keyword>
<gene>
    <name evidence="1" type="ORF">Mal15_54450</name>
</gene>
<reference evidence="1 2" key="1">
    <citation type="submission" date="2019-02" db="EMBL/GenBank/DDBJ databases">
        <title>Planctomycetal bacteria perform biofilm scaping via a novel small molecule.</title>
        <authorList>
            <person name="Jeske O."/>
            <person name="Boedeker C."/>
            <person name="Wiegand S."/>
            <person name="Breitling P."/>
            <person name="Kallscheuer N."/>
            <person name="Jogler M."/>
            <person name="Rohde M."/>
            <person name="Petersen J."/>
            <person name="Medema M.H."/>
            <person name="Surup F."/>
            <person name="Jogler C."/>
        </authorList>
    </citation>
    <scope>NUCLEOTIDE SEQUENCE [LARGE SCALE GENOMIC DNA]</scope>
    <source>
        <strain evidence="1 2">Mal15</strain>
    </source>
</reference>
<dbReference type="Proteomes" id="UP000321353">
    <property type="component" value="Chromosome"/>
</dbReference>
<dbReference type="EMBL" id="CP036264">
    <property type="protein sequence ID" value="QEG01369.1"/>
    <property type="molecule type" value="Genomic_DNA"/>
</dbReference>